<gene>
    <name evidence="1" type="ORF">CHI95_14870</name>
</gene>
<dbReference type="Proteomes" id="UP000216001">
    <property type="component" value="Unassembled WGS sequence"/>
</dbReference>
<proteinExistence type="predicted"/>
<dbReference type="RefSeq" id="WP_094962042.1">
    <property type="nucleotide sequence ID" value="NZ_ABDWLN020000020.1"/>
</dbReference>
<accession>A0A264VR84</accession>
<reference evidence="1 2" key="1">
    <citation type="submission" date="2017-07" db="EMBL/GenBank/DDBJ databases">
        <title>blaIMP-27 on transferable plasmids in Proteus mirabilis and Providencia rettgeri.</title>
        <authorList>
            <person name="Potter R."/>
        </authorList>
    </citation>
    <scope>NUCLEOTIDE SEQUENCE [LARGE SCALE GENOMIC DNA]</scope>
    <source>
        <strain evidence="1 2">PR1</strain>
    </source>
</reference>
<evidence type="ECO:0000313" key="2">
    <source>
        <dbReference type="Proteomes" id="UP000216001"/>
    </source>
</evidence>
<evidence type="ECO:0008006" key="3">
    <source>
        <dbReference type="Google" id="ProtNLM"/>
    </source>
</evidence>
<evidence type="ECO:0000313" key="1">
    <source>
        <dbReference type="EMBL" id="OZS73792.1"/>
    </source>
</evidence>
<name>A0A264VR84_PRORE</name>
<dbReference type="AlphaFoldDB" id="A0A264VR84"/>
<dbReference type="SUPFAM" id="SSF81901">
    <property type="entry name" value="HCP-like"/>
    <property type="match status" value="1"/>
</dbReference>
<protein>
    <recommendedName>
        <fullName evidence="3">Sel1 repeat family protein</fullName>
    </recommendedName>
</protein>
<organism evidence="1 2">
    <name type="scientific">Providencia rettgeri</name>
    <dbReference type="NCBI Taxonomy" id="587"/>
    <lineage>
        <taxon>Bacteria</taxon>
        <taxon>Pseudomonadati</taxon>
        <taxon>Pseudomonadota</taxon>
        <taxon>Gammaproteobacteria</taxon>
        <taxon>Enterobacterales</taxon>
        <taxon>Morganellaceae</taxon>
        <taxon>Providencia</taxon>
    </lineage>
</organism>
<comment type="caution">
    <text evidence="1">The sequence shown here is derived from an EMBL/GenBank/DDBJ whole genome shotgun (WGS) entry which is preliminary data.</text>
</comment>
<dbReference type="EMBL" id="NOWC01000018">
    <property type="protein sequence ID" value="OZS73792.1"/>
    <property type="molecule type" value="Genomic_DNA"/>
</dbReference>
<sequence>MKLMIFILGLAFLECKANDFKRDIIMPSYRMLSFNYDSKYLIYEPSISDEYPPPRNEKDFFLLVEKAASGDSNSNLLLFKLFLKDSNCKYFDFKPSIPNFICKKAVNYLIESVNINPDNNMALFEMSKIYHKGVVLNENENKANLILDEIIKKGGRDSVLVCDYLVEITLFDDDGNIKNIDKSRYYADIGAKNGSEKCKKYLNDIDNYMRN</sequence>